<reference evidence="2" key="1">
    <citation type="journal article" date="2019" name="Int. J. Syst. Evol. Microbiol.">
        <title>The Global Catalogue of Microorganisms (GCM) 10K type strain sequencing project: providing services to taxonomists for standard genome sequencing and annotation.</title>
        <authorList>
            <consortium name="The Broad Institute Genomics Platform"/>
            <consortium name="The Broad Institute Genome Sequencing Center for Infectious Disease"/>
            <person name="Wu L."/>
            <person name="Ma J."/>
        </authorList>
    </citation>
    <scope>NUCLEOTIDE SEQUENCE [LARGE SCALE GENOMIC DNA]</scope>
    <source>
        <strain evidence="2">CGMCC 4.1469</strain>
    </source>
</reference>
<sequence>MLAQTTRTTRAPLATPAEVDVLGTLMVEDEATVSDAPTYRPEAAGVLIALLLLSPKQPKEKTR</sequence>
<proteinExistence type="predicted"/>
<dbReference type="EMBL" id="JBHSOD010000001">
    <property type="protein sequence ID" value="MFC5883588.1"/>
    <property type="molecule type" value="Genomic_DNA"/>
</dbReference>
<gene>
    <name evidence="1" type="ORF">ACFP0N_01165</name>
</gene>
<keyword evidence="2" id="KW-1185">Reference proteome</keyword>
<dbReference type="Proteomes" id="UP001596067">
    <property type="component" value="Unassembled WGS sequence"/>
</dbReference>
<accession>A0ABW1EPU2</accession>
<evidence type="ECO:0000313" key="1">
    <source>
        <dbReference type="EMBL" id="MFC5883588.1"/>
    </source>
</evidence>
<comment type="caution">
    <text evidence="1">The sequence shown here is derived from an EMBL/GenBank/DDBJ whole genome shotgun (WGS) entry which is preliminary data.</text>
</comment>
<name>A0ABW1EPU2_9ACTN</name>
<evidence type="ECO:0000313" key="2">
    <source>
        <dbReference type="Proteomes" id="UP001596067"/>
    </source>
</evidence>
<dbReference type="RefSeq" id="WP_313766382.1">
    <property type="nucleotide sequence ID" value="NZ_BAAAVH010000072.1"/>
</dbReference>
<organism evidence="1 2">
    <name type="scientific">Kitasatospora aburaviensis</name>
    <dbReference type="NCBI Taxonomy" id="67265"/>
    <lineage>
        <taxon>Bacteria</taxon>
        <taxon>Bacillati</taxon>
        <taxon>Actinomycetota</taxon>
        <taxon>Actinomycetes</taxon>
        <taxon>Kitasatosporales</taxon>
        <taxon>Streptomycetaceae</taxon>
        <taxon>Kitasatospora</taxon>
    </lineage>
</organism>
<protein>
    <submittedName>
        <fullName evidence="1">Uncharacterized protein</fullName>
    </submittedName>
</protein>